<dbReference type="AlphaFoldDB" id="A0A1F4TKA0"/>
<evidence type="ECO:0000313" key="10">
    <source>
        <dbReference type="EMBL" id="OGC33126.1"/>
    </source>
</evidence>
<feature type="domain" description="Ribosomal protein L9" evidence="8">
    <location>
        <begin position="1"/>
        <end position="44"/>
    </location>
</feature>
<dbReference type="Gene3D" id="3.40.5.10">
    <property type="entry name" value="Ribosomal protein L9, N-terminal domain"/>
    <property type="match status" value="1"/>
</dbReference>
<accession>A0A1F4TKA0</accession>
<dbReference type="Proteomes" id="UP000177309">
    <property type="component" value="Unassembled WGS sequence"/>
</dbReference>
<evidence type="ECO:0000256" key="5">
    <source>
        <dbReference type="ARBA" id="ARBA00023274"/>
    </source>
</evidence>
<dbReference type="SUPFAM" id="SSF55653">
    <property type="entry name" value="Ribosomal protein L9 C-domain"/>
    <property type="match status" value="1"/>
</dbReference>
<dbReference type="HAMAP" id="MF_00503">
    <property type="entry name" value="Ribosomal_bL9"/>
    <property type="match status" value="1"/>
</dbReference>
<organism evidence="10 11">
    <name type="scientific">candidate division WOR-1 bacterium RIFOXYC2_FULL_41_25</name>
    <dbReference type="NCBI Taxonomy" id="1802586"/>
    <lineage>
        <taxon>Bacteria</taxon>
        <taxon>Bacillati</taxon>
        <taxon>Saganbacteria</taxon>
    </lineage>
</organism>
<dbReference type="NCBIfam" id="TIGR00158">
    <property type="entry name" value="L9"/>
    <property type="match status" value="1"/>
</dbReference>
<dbReference type="PANTHER" id="PTHR21368">
    <property type="entry name" value="50S RIBOSOMAL PROTEIN L9"/>
    <property type="match status" value="1"/>
</dbReference>
<keyword evidence="5 7" id="KW-0687">Ribonucleoprotein</keyword>
<sequence>MEVVLRKDLENLGEIDDVVRVAGGYARNFLLPQRLAVVATKSELVAVGKRGAEKTKRLAAKKAEFEQLAQKLASLEIKISAGAGEEGKLFGSVTSQDIADAIKAIADVELNKKKIHLSEAIKALGEYTVTVRLYKEISAVIKVVVEKKAEDKAEKKKEETAEKSEQ</sequence>
<dbReference type="Pfam" id="PF01281">
    <property type="entry name" value="Ribosomal_L9_N"/>
    <property type="match status" value="1"/>
</dbReference>
<keyword evidence="4 7" id="KW-0689">Ribosomal protein</keyword>
<proteinExistence type="inferred from homology"/>
<keyword evidence="2 7" id="KW-0699">rRNA-binding</keyword>
<comment type="caution">
    <text evidence="10">The sequence shown here is derived from an EMBL/GenBank/DDBJ whole genome shotgun (WGS) entry which is preliminary data.</text>
</comment>
<dbReference type="EMBL" id="MEUI01000040">
    <property type="protein sequence ID" value="OGC33126.1"/>
    <property type="molecule type" value="Genomic_DNA"/>
</dbReference>
<dbReference type="InterPro" id="IPR036791">
    <property type="entry name" value="Ribosomal_bL9_C_sf"/>
</dbReference>
<dbReference type="InterPro" id="IPR020070">
    <property type="entry name" value="Ribosomal_bL9_N"/>
</dbReference>
<dbReference type="InterPro" id="IPR000244">
    <property type="entry name" value="Ribosomal_bL9"/>
</dbReference>
<dbReference type="GO" id="GO:0003735">
    <property type="term" value="F:structural constituent of ribosome"/>
    <property type="evidence" value="ECO:0007669"/>
    <property type="project" value="InterPro"/>
</dbReference>
<dbReference type="InterPro" id="IPR020069">
    <property type="entry name" value="Ribosomal_bL9_C"/>
</dbReference>
<evidence type="ECO:0000256" key="4">
    <source>
        <dbReference type="ARBA" id="ARBA00022980"/>
    </source>
</evidence>
<feature type="domain" description="Large ribosomal subunit protein bL9 C-terminal" evidence="9">
    <location>
        <begin position="64"/>
        <end position="146"/>
    </location>
</feature>
<keyword evidence="3 7" id="KW-0694">RNA-binding</keyword>
<name>A0A1F4TKA0_UNCSA</name>
<dbReference type="SUPFAM" id="SSF55658">
    <property type="entry name" value="L9 N-domain-like"/>
    <property type="match status" value="1"/>
</dbReference>
<dbReference type="Gene3D" id="3.10.430.100">
    <property type="entry name" value="Ribosomal protein L9, C-terminal domain"/>
    <property type="match status" value="1"/>
</dbReference>
<reference evidence="10 11" key="1">
    <citation type="journal article" date="2016" name="Nat. Commun.">
        <title>Thousands of microbial genomes shed light on interconnected biogeochemical processes in an aquifer system.</title>
        <authorList>
            <person name="Anantharaman K."/>
            <person name="Brown C.T."/>
            <person name="Hug L.A."/>
            <person name="Sharon I."/>
            <person name="Castelle C.J."/>
            <person name="Probst A.J."/>
            <person name="Thomas B.C."/>
            <person name="Singh A."/>
            <person name="Wilkins M.J."/>
            <person name="Karaoz U."/>
            <person name="Brodie E.L."/>
            <person name="Williams K.H."/>
            <person name="Hubbard S.S."/>
            <person name="Banfield J.F."/>
        </authorList>
    </citation>
    <scope>NUCLEOTIDE SEQUENCE [LARGE SCALE GENOMIC DNA]</scope>
</reference>
<evidence type="ECO:0000313" key="11">
    <source>
        <dbReference type="Proteomes" id="UP000177309"/>
    </source>
</evidence>
<evidence type="ECO:0000256" key="3">
    <source>
        <dbReference type="ARBA" id="ARBA00022884"/>
    </source>
</evidence>
<dbReference type="GO" id="GO:0005840">
    <property type="term" value="C:ribosome"/>
    <property type="evidence" value="ECO:0007669"/>
    <property type="project" value="UniProtKB-KW"/>
</dbReference>
<dbReference type="GO" id="GO:0019843">
    <property type="term" value="F:rRNA binding"/>
    <property type="evidence" value="ECO:0007669"/>
    <property type="project" value="UniProtKB-UniRule"/>
</dbReference>
<dbReference type="GO" id="GO:1990904">
    <property type="term" value="C:ribonucleoprotein complex"/>
    <property type="evidence" value="ECO:0007669"/>
    <property type="project" value="UniProtKB-KW"/>
</dbReference>
<protein>
    <recommendedName>
        <fullName evidence="6 7">Large ribosomal subunit protein bL9</fullName>
    </recommendedName>
</protein>
<evidence type="ECO:0000256" key="1">
    <source>
        <dbReference type="ARBA" id="ARBA00010605"/>
    </source>
</evidence>
<comment type="similarity">
    <text evidence="1 7">Belongs to the bacterial ribosomal protein bL9 family.</text>
</comment>
<dbReference type="InterPro" id="IPR020594">
    <property type="entry name" value="Ribosomal_bL9_bac/chp"/>
</dbReference>
<comment type="function">
    <text evidence="7">Binds to the 23S rRNA.</text>
</comment>
<gene>
    <name evidence="7" type="primary">rplI</name>
    <name evidence="10" type="ORF">A2462_08795</name>
</gene>
<dbReference type="InterPro" id="IPR036935">
    <property type="entry name" value="Ribosomal_bL9_N_sf"/>
</dbReference>
<dbReference type="InterPro" id="IPR009027">
    <property type="entry name" value="Ribosomal_bL9/RNase_H1_N"/>
</dbReference>
<evidence type="ECO:0000256" key="2">
    <source>
        <dbReference type="ARBA" id="ARBA00022730"/>
    </source>
</evidence>
<dbReference type="GO" id="GO:0006412">
    <property type="term" value="P:translation"/>
    <property type="evidence" value="ECO:0007669"/>
    <property type="project" value="UniProtKB-UniRule"/>
</dbReference>
<evidence type="ECO:0000259" key="8">
    <source>
        <dbReference type="Pfam" id="PF01281"/>
    </source>
</evidence>
<dbReference type="Pfam" id="PF03948">
    <property type="entry name" value="Ribosomal_L9_C"/>
    <property type="match status" value="1"/>
</dbReference>
<evidence type="ECO:0000256" key="6">
    <source>
        <dbReference type="ARBA" id="ARBA00035292"/>
    </source>
</evidence>
<evidence type="ECO:0000256" key="7">
    <source>
        <dbReference type="HAMAP-Rule" id="MF_00503"/>
    </source>
</evidence>
<evidence type="ECO:0000259" key="9">
    <source>
        <dbReference type="Pfam" id="PF03948"/>
    </source>
</evidence>